<reference evidence="2 3" key="1">
    <citation type="submission" date="2017-10" db="EMBL/GenBank/DDBJ databases">
        <title>Sequencing the genomes of 1000 actinobacteria strains.</title>
        <authorList>
            <person name="Klenk H.-P."/>
        </authorList>
    </citation>
    <scope>NUCLEOTIDE SEQUENCE [LARGE SCALE GENOMIC DNA]</scope>
    <source>
        <strain evidence="2 3">DSM 15597</strain>
    </source>
</reference>
<organism evidence="2 3">
    <name type="scientific">Propionicimonas paludicola</name>
    <dbReference type="NCBI Taxonomy" id="185243"/>
    <lineage>
        <taxon>Bacteria</taxon>
        <taxon>Bacillati</taxon>
        <taxon>Actinomycetota</taxon>
        <taxon>Actinomycetes</taxon>
        <taxon>Propionibacteriales</taxon>
        <taxon>Nocardioidaceae</taxon>
        <taxon>Propionicimonas</taxon>
    </lineage>
</organism>
<comment type="caution">
    <text evidence="2">The sequence shown here is derived from an EMBL/GenBank/DDBJ whole genome shotgun (WGS) entry which is preliminary data.</text>
</comment>
<dbReference type="InterPro" id="IPR013022">
    <property type="entry name" value="Xyl_isomerase-like_TIM-brl"/>
</dbReference>
<dbReference type="Gene3D" id="3.20.20.150">
    <property type="entry name" value="Divalent-metal-dependent TIM barrel enzymes"/>
    <property type="match status" value="1"/>
</dbReference>
<dbReference type="Proteomes" id="UP000226079">
    <property type="component" value="Unassembled WGS sequence"/>
</dbReference>
<dbReference type="EMBL" id="PDJC01000001">
    <property type="protein sequence ID" value="PFG17704.1"/>
    <property type="molecule type" value="Genomic_DNA"/>
</dbReference>
<gene>
    <name evidence="2" type="ORF">ATK74_2277</name>
</gene>
<dbReference type="PANTHER" id="PTHR12110:SF47">
    <property type="match status" value="1"/>
</dbReference>
<accession>A0A2A9CTF3</accession>
<evidence type="ECO:0000313" key="3">
    <source>
        <dbReference type="Proteomes" id="UP000226079"/>
    </source>
</evidence>
<dbReference type="Pfam" id="PF01261">
    <property type="entry name" value="AP_endonuc_2"/>
    <property type="match status" value="1"/>
</dbReference>
<dbReference type="GO" id="GO:0016853">
    <property type="term" value="F:isomerase activity"/>
    <property type="evidence" value="ECO:0007669"/>
    <property type="project" value="UniProtKB-KW"/>
</dbReference>
<proteinExistence type="predicted"/>
<keyword evidence="3" id="KW-1185">Reference proteome</keyword>
<dbReference type="AlphaFoldDB" id="A0A2A9CTF3"/>
<dbReference type="PANTHER" id="PTHR12110">
    <property type="entry name" value="HYDROXYPYRUVATE ISOMERASE"/>
    <property type="match status" value="1"/>
</dbReference>
<feature type="domain" description="Xylose isomerase-like TIM barrel" evidence="1">
    <location>
        <begin position="17"/>
        <end position="237"/>
    </location>
</feature>
<protein>
    <submittedName>
        <fullName evidence="2">Sugar phosphate isomerase/epimerase</fullName>
    </submittedName>
</protein>
<evidence type="ECO:0000259" key="1">
    <source>
        <dbReference type="Pfam" id="PF01261"/>
    </source>
</evidence>
<evidence type="ECO:0000313" key="2">
    <source>
        <dbReference type="EMBL" id="PFG17704.1"/>
    </source>
</evidence>
<name>A0A2A9CTF3_9ACTN</name>
<sequence>MVLSTSSVFPESTASAFALARQLGYDGIELMVGTDSVSADVDQVADLSAYHEVPVLAVHAPTLLLTQRTWGIDPWEKLERSAMAANRLGAGVVVVHPPFRWQRGYAQDFTTGVRRLAQSTGIRFAVENMYPWRGPGGGELRAYAPSWDCAQLDCDHLTLDLSHAATARLSSLELVRDWGERLAHVHLTDGTHSSADEHLLPGDGDQDPSAVLAELVKTGYRGQIVLEVGTRGMSRTERRDALASCLAFARQGLNREGQG</sequence>
<dbReference type="InterPro" id="IPR036237">
    <property type="entry name" value="Xyl_isomerase-like_sf"/>
</dbReference>
<dbReference type="InterPro" id="IPR050312">
    <property type="entry name" value="IolE/XylAMocC-like"/>
</dbReference>
<dbReference type="SUPFAM" id="SSF51658">
    <property type="entry name" value="Xylose isomerase-like"/>
    <property type="match status" value="1"/>
</dbReference>
<keyword evidence="2" id="KW-0413">Isomerase</keyword>